<dbReference type="RefSeq" id="WP_013563986.1">
    <property type="nucleotide sequence ID" value="NC_014962.1"/>
</dbReference>
<protein>
    <submittedName>
        <fullName evidence="2">PTS IIA-like nitrogen-regulatory protein PtsN</fullName>
    </submittedName>
</protein>
<proteinExistence type="predicted"/>
<gene>
    <name evidence="2" type="ordered locus">Isop_1109</name>
</gene>
<feature type="domain" description="PTS EIIA type-2" evidence="1">
    <location>
        <begin position="5"/>
        <end position="151"/>
    </location>
</feature>
<accession>E8R4V1</accession>
<dbReference type="HOGENOM" id="CLU_072531_5_0_0"/>
<dbReference type="OrthoDB" id="95460at2"/>
<sequence>MKLSDFVVREAISVDLESTTKPEVVREVARGLLTAGLLSEEDFESVIKAILSREELGSTGIGQGVAVPHTRHPSAQRLLGAVALSRKGVEFAALDGEPVYVFFLLISPPNQPGDHLRALENITRHLKDENFVNLLRQSKTPAQVWDLILEAEQGMMLGR</sequence>
<dbReference type="SUPFAM" id="SSF55804">
    <property type="entry name" value="Phoshotransferase/anion transport protein"/>
    <property type="match status" value="1"/>
</dbReference>
<dbReference type="PANTHER" id="PTHR47738:SF2">
    <property type="entry name" value="PTS SYSTEM FRUCTOSE-LIKE EIIA COMPONENT"/>
    <property type="match status" value="1"/>
</dbReference>
<dbReference type="InterPro" id="IPR051541">
    <property type="entry name" value="PTS_SugarTrans_NitroReg"/>
</dbReference>
<dbReference type="InterPro" id="IPR016152">
    <property type="entry name" value="PTrfase/Anion_transptr"/>
</dbReference>
<keyword evidence="3" id="KW-1185">Reference proteome</keyword>
<dbReference type="PANTHER" id="PTHR47738">
    <property type="entry name" value="PTS SYSTEM FRUCTOSE-LIKE EIIA COMPONENT-RELATED"/>
    <property type="match status" value="1"/>
</dbReference>
<reference key="1">
    <citation type="submission" date="2010-11" db="EMBL/GenBank/DDBJ databases">
        <title>The complete sequence of chromosome of Isophaera pallida ATCC 43644.</title>
        <authorList>
            <consortium name="US DOE Joint Genome Institute (JGI-PGF)"/>
            <person name="Lucas S."/>
            <person name="Copeland A."/>
            <person name="Lapidus A."/>
            <person name="Bruce D."/>
            <person name="Goodwin L."/>
            <person name="Pitluck S."/>
            <person name="Kyrpides N."/>
            <person name="Mavromatis K."/>
            <person name="Pagani I."/>
            <person name="Ivanova N."/>
            <person name="Saunders E."/>
            <person name="Brettin T."/>
            <person name="Detter J.C."/>
            <person name="Han C."/>
            <person name="Tapia R."/>
            <person name="Land M."/>
            <person name="Hauser L."/>
            <person name="Markowitz V."/>
            <person name="Cheng J.-F."/>
            <person name="Hugenholtz P."/>
            <person name="Woyke T."/>
            <person name="Wu D."/>
            <person name="Eisen J.A."/>
        </authorList>
    </citation>
    <scope>NUCLEOTIDE SEQUENCE</scope>
    <source>
        <strain>ATCC 43644</strain>
    </source>
</reference>
<evidence type="ECO:0000313" key="3">
    <source>
        <dbReference type="Proteomes" id="UP000008631"/>
    </source>
</evidence>
<dbReference type="KEGG" id="ipa:Isop_1109"/>
<dbReference type="AlphaFoldDB" id="E8R4V1"/>
<name>E8R4V1_ISOPI</name>
<organism evidence="2 3">
    <name type="scientific">Isosphaera pallida (strain ATCC 43644 / DSM 9630 / IS1B)</name>
    <dbReference type="NCBI Taxonomy" id="575540"/>
    <lineage>
        <taxon>Bacteria</taxon>
        <taxon>Pseudomonadati</taxon>
        <taxon>Planctomycetota</taxon>
        <taxon>Planctomycetia</taxon>
        <taxon>Isosphaerales</taxon>
        <taxon>Isosphaeraceae</taxon>
        <taxon>Isosphaera</taxon>
    </lineage>
</organism>
<dbReference type="CDD" id="cd00211">
    <property type="entry name" value="PTS_IIA_fru"/>
    <property type="match status" value="1"/>
</dbReference>
<reference evidence="2 3" key="2">
    <citation type="journal article" date="2011" name="Stand. Genomic Sci.">
        <title>Complete genome sequence of Isosphaera pallida type strain (IS1B).</title>
        <authorList>
            <consortium name="US DOE Joint Genome Institute (JGI-PGF)"/>
            <person name="Goker M."/>
            <person name="Cleland D."/>
            <person name="Saunders E."/>
            <person name="Lapidus A."/>
            <person name="Nolan M."/>
            <person name="Lucas S."/>
            <person name="Hammon N."/>
            <person name="Deshpande S."/>
            <person name="Cheng J.F."/>
            <person name="Tapia R."/>
            <person name="Han C."/>
            <person name="Goodwin L."/>
            <person name="Pitluck S."/>
            <person name="Liolios K."/>
            <person name="Pagani I."/>
            <person name="Ivanova N."/>
            <person name="Mavromatis K."/>
            <person name="Pati A."/>
            <person name="Chen A."/>
            <person name="Palaniappan K."/>
            <person name="Land M."/>
            <person name="Hauser L."/>
            <person name="Chang Y.J."/>
            <person name="Jeffries C.D."/>
            <person name="Detter J.C."/>
            <person name="Beck B."/>
            <person name="Woyke T."/>
            <person name="Bristow J."/>
            <person name="Eisen J.A."/>
            <person name="Markowitz V."/>
            <person name="Hugenholtz P."/>
            <person name="Kyrpides N.C."/>
            <person name="Klenk H.P."/>
        </authorList>
    </citation>
    <scope>NUCLEOTIDE SEQUENCE [LARGE SCALE GENOMIC DNA]</scope>
    <source>
        <strain evidence="3">ATCC 43644 / DSM 9630 / IS1B</strain>
    </source>
</reference>
<dbReference type="InParanoid" id="E8R4V1"/>
<dbReference type="EMBL" id="CP002353">
    <property type="protein sequence ID" value="ADV61697.1"/>
    <property type="molecule type" value="Genomic_DNA"/>
</dbReference>
<dbReference type="Pfam" id="PF00359">
    <property type="entry name" value="PTS_EIIA_2"/>
    <property type="match status" value="1"/>
</dbReference>
<evidence type="ECO:0000259" key="1">
    <source>
        <dbReference type="PROSITE" id="PS51094"/>
    </source>
</evidence>
<dbReference type="FunCoup" id="E8R4V1">
    <property type="interactions" value="120"/>
</dbReference>
<dbReference type="PROSITE" id="PS51094">
    <property type="entry name" value="PTS_EIIA_TYPE_2"/>
    <property type="match status" value="1"/>
</dbReference>
<dbReference type="InterPro" id="IPR002178">
    <property type="entry name" value="PTS_EIIA_type-2_dom"/>
</dbReference>
<evidence type="ECO:0000313" key="2">
    <source>
        <dbReference type="EMBL" id="ADV61697.1"/>
    </source>
</evidence>
<dbReference type="STRING" id="575540.Isop_1109"/>
<dbReference type="Gene3D" id="3.40.930.10">
    <property type="entry name" value="Mannitol-specific EII, Chain A"/>
    <property type="match status" value="1"/>
</dbReference>
<dbReference type="Proteomes" id="UP000008631">
    <property type="component" value="Chromosome"/>
</dbReference>
<dbReference type="eggNOG" id="COG1762">
    <property type="taxonomic scope" value="Bacteria"/>
</dbReference>